<dbReference type="Proteomes" id="UP001558652">
    <property type="component" value="Unassembled WGS sequence"/>
</dbReference>
<reference evidence="2 3" key="1">
    <citation type="submission" date="2024-07" db="EMBL/GenBank/DDBJ databases">
        <title>Chromosome-level genome assembly of the water stick insect Ranatra chinensis (Heteroptera: Nepidae).</title>
        <authorList>
            <person name="Liu X."/>
        </authorList>
    </citation>
    <scope>NUCLEOTIDE SEQUENCE [LARGE SCALE GENOMIC DNA]</scope>
    <source>
        <strain evidence="2">Cailab_2021Rc</strain>
        <tissue evidence="2">Muscle</tissue>
    </source>
</reference>
<accession>A0ABD0YWN2</accession>
<dbReference type="EMBL" id="JBFDAA010000001">
    <property type="protein sequence ID" value="KAL1140360.1"/>
    <property type="molecule type" value="Genomic_DNA"/>
</dbReference>
<evidence type="ECO:0000313" key="2">
    <source>
        <dbReference type="EMBL" id="KAL1140360.1"/>
    </source>
</evidence>
<feature type="domain" description="Vacuolar protein sorting-associated protein 13 VPS13 adaptor binding" evidence="1">
    <location>
        <begin position="3"/>
        <end position="149"/>
    </location>
</feature>
<proteinExistence type="predicted"/>
<dbReference type="AlphaFoldDB" id="A0ABD0YWN2"/>
<keyword evidence="3" id="KW-1185">Reference proteome</keyword>
<evidence type="ECO:0000259" key="1">
    <source>
        <dbReference type="Pfam" id="PF25036"/>
    </source>
</evidence>
<evidence type="ECO:0000313" key="3">
    <source>
        <dbReference type="Proteomes" id="UP001558652"/>
    </source>
</evidence>
<dbReference type="InterPro" id="IPR009543">
    <property type="entry name" value="VPS13_VAB"/>
</dbReference>
<comment type="caution">
    <text evidence="2">The sequence shown here is derived from an EMBL/GenBank/DDBJ whole genome shotgun (WGS) entry which is preliminary data.</text>
</comment>
<protein>
    <recommendedName>
        <fullName evidence="1">Vacuolar protein sorting-associated protein 13 VPS13 adaptor binding domain-containing protein</fullName>
    </recommendedName>
</protein>
<gene>
    <name evidence="2" type="ORF">AAG570_000292</name>
</gene>
<organism evidence="2 3">
    <name type="scientific">Ranatra chinensis</name>
    <dbReference type="NCBI Taxonomy" id="642074"/>
    <lineage>
        <taxon>Eukaryota</taxon>
        <taxon>Metazoa</taxon>
        <taxon>Ecdysozoa</taxon>
        <taxon>Arthropoda</taxon>
        <taxon>Hexapoda</taxon>
        <taxon>Insecta</taxon>
        <taxon>Pterygota</taxon>
        <taxon>Neoptera</taxon>
        <taxon>Paraneoptera</taxon>
        <taxon>Hemiptera</taxon>
        <taxon>Heteroptera</taxon>
        <taxon>Panheteroptera</taxon>
        <taxon>Nepomorpha</taxon>
        <taxon>Nepidae</taxon>
        <taxon>Ranatrinae</taxon>
        <taxon>Ranatra</taxon>
    </lineage>
</organism>
<name>A0ABD0YWN2_9HEMI</name>
<sequence length="160" mass="18200">MTKKGNELMLIGTVEPNEYINLPLHSIYTPTNELFFSVEGYTVSVVPYIWKDLQKTLEKTTLMQCNPKNIEDKEPFFIKAIGEIEQVYFELSNRHTMSSTCYNIHIRPTVILKNLLPVDIICCIQGIAADKLVKSGEHIQVPTAEPGSSSIVIRVRIKYI</sequence>
<dbReference type="Pfam" id="PF25036">
    <property type="entry name" value="VPS13_VAB"/>
    <property type="match status" value="1"/>
</dbReference>